<dbReference type="Proteomes" id="UP000260529">
    <property type="component" value="Segment"/>
</dbReference>
<evidence type="ECO:0000313" key="3">
    <source>
        <dbReference type="Proteomes" id="UP000260529"/>
    </source>
</evidence>
<dbReference type="EMBL" id="MH426726">
    <property type="protein sequence ID" value="AXF51454.1"/>
    <property type="molecule type" value="Genomic_DNA"/>
</dbReference>
<accession>A0A345BLY3</accession>
<gene>
    <name evidence="2" type="ORF">PAVTOK_26</name>
</gene>
<name>A0A345BLY3_9CAUD</name>
<evidence type="ECO:0000256" key="1">
    <source>
        <dbReference type="SAM" id="MobiDB-lite"/>
    </source>
</evidence>
<protein>
    <submittedName>
        <fullName evidence="2">Uncharacterized protein</fullName>
    </submittedName>
</protein>
<feature type="region of interest" description="Disordered" evidence="1">
    <location>
        <begin position="40"/>
        <end position="65"/>
    </location>
</feature>
<reference evidence="3" key="1">
    <citation type="submission" date="2018-06" db="EMBL/GenBank/DDBJ databases">
        <authorList>
            <person name="Sharma R."/>
            <person name="Hughes J."/>
            <person name="Breakwell D.P."/>
            <person name="Hope S."/>
            <person name="Grose J.H."/>
        </authorList>
    </citation>
    <scope>NUCLEOTIDE SEQUENCE [LARGE SCALE GENOMIC DNA]</scope>
</reference>
<keyword evidence="3" id="KW-1185">Reference proteome</keyword>
<organism evidence="2 3">
    <name type="scientific">Erwinia phage Pavtok</name>
    <dbReference type="NCBI Taxonomy" id="2267655"/>
    <lineage>
        <taxon>Viruses</taxon>
        <taxon>Duplodnaviria</taxon>
        <taxon>Heunggongvirae</taxon>
        <taxon>Uroviricota</taxon>
        <taxon>Caudoviricetes</taxon>
        <taxon>Pavtokvirus</taxon>
        <taxon>Pavtokvirus pavtok</taxon>
    </lineage>
</organism>
<feature type="compositionally biased region" description="Low complexity" evidence="1">
    <location>
        <begin position="44"/>
        <end position="58"/>
    </location>
</feature>
<sequence>MADFGIGLGAFLNGVSNGAKVYSDIQDAKSKQKLRNAQMAEFDQSQQDKQQYRQMSQQGMADAKANTDGQIDSVMNYYMENTAPKLQQHWMATGDVTKAEAFGKWIQDSNVQSGMRHSAGMMRAAMTGDADGFAKNLVAAYNQPGYFDDGYEATAAKVVRDDKGNAAGMEIKLRNQQTGEETTHNFNSMEDVYKLARSFGSPESVFNQGMSELKAANDARSQMAKEGRDWNRTVATKQLDHGYTVQDKATDREFQLERDNNSSQLRRAEEAAKLKTGAGSSKVRDAQATISMLKENGWSDADVKSNLPSILGIENRSRPISSRIDDYVKMMGANDPKFLRLSQDEQISQARQYIQKVDSQSANGGGAGLPTRPESDAGGQSQQGVGMPFYDRQTNSIIYR</sequence>
<proteinExistence type="predicted"/>
<feature type="region of interest" description="Disordered" evidence="1">
    <location>
        <begin position="357"/>
        <end position="400"/>
    </location>
</feature>
<evidence type="ECO:0000313" key="2">
    <source>
        <dbReference type="EMBL" id="AXF51454.1"/>
    </source>
</evidence>